<keyword evidence="2 4" id="KW-0378">Hydrolase</keyword>
<dbReference type="GO" id="GO:0016787">
    <property type="term" value="F:hydrolase activity"/>
    <property type="evidence" value="ECO:0007669"/>
    <property type="project" value="UniProtKB-KW"/>
</dbReference>
<accession>A0A840RXK1</accession>
<sequence>MPTFDPEVERLIALARAAGRQPFEALSPEEARAAYSANRDLLQPPAVDVASACDIDIAGEGGNLRLRVYRPLPSQPNEVLPCLLFLHGGGWVIGDIESHDRLCRRLANAARVCVVAVDYRLAPEHRYPAALDDAATALRWISANAVELAIAPDRIGVGGDSAGGNLAAVLALMARDGSAPPVAYQALIYPAVDLVADSKSYQTVTSGVLLTAATMHYFIEHYTPDVKDRLDWRASPLRAASLSGTAPALVVTVSNDPLCDEGQAYARKLESDGVRVTALHLSDQIHGMLLMGKLLAASNTVVDFLGASIGAALHAPLPAPGIAPQ</sequence>
<dbReference type="EMBL" id="JACHHQ010000006">
    <property type="protein sequence ID" value="MBB5201139.1"/>
    <property type="molecule type" value="Genomic_DNA"/>
</dbReference>
<name>A0A840RXK1_9BURK</name>
<protein>
    <submittedName>
        <fullName evidence="4">Acetyl esterase</fullName>
        <ecNumber evidence="4">3.1.1.-</ecNumber>
    </submittedName>
</protein>
<proteinExistence type="inferred from homology"/>
<dbReference type="InterPro" id="IPR002168">
    <property type="entry name" value="Lipase_GDXG_HIS_AS"/>
</dbReference>
<dbReference type="Pfam" id="PF07859">
    <property type="entry name" value="Abhydrolase_3"/>
    <property type="match status" value="1"/>
</dbReference>
<gene>
    <name evidence="4" type="ORF">HNR39_002988</name>
</gene>
<feature type="domain" description="Alpha/beta hydrolase fold-3" evidence="3">
    <location>
        <begin position="83"/>
        <end position="289"/>
    </location>
</feature>
<dbReference type="RefSeq" id="WP_168056731.1">
    <property type="nucleotide sequence ID" value="NZ_JAAOZT010000012.1"/>
</dbReference>
<dbReference type="InterPro" id="IPR050300">
    <property type="entry name" value="GDXG_lipolytic_enzyme"/>
</dbReference>
<dbReference type="Proteomes" id="UP000571084">
    <property type="component" value="Unassembled WGS sequence"/>
</dbReference>
<dbReference type="InterPro" id="IPR013094">
    <property type="entry name" value="AB_hydrolase_3"/>
</dbReference>
<evidence type="ECO:0000313" key="5">
    <source>
        <dbReference type="Proteomes" id="UP000571084"/>
    </source>
</evidence>
<organism evidence="4 5">
    <name type="scientific">Glaciimonas immobilis</name>
    <dbReference type="NCBI Taxonomy" id="728004"/>
    <lineage>
        <taxon>Bacteria</taxon>
        <taxon>Pseudomonadati</taxon>
        <taxon>Pseudomonadota</taxon>
        <taxon>Betaproteobacteria</taxon>
        <taxon>Burkholderiales</taxon>
        <taxon>Oxalobacteraceae</taxon>
        <taxon>Glaciimonas</taxon>
    </lineage>
</organism>
<evidence type="ECO:0000256" key="1">
    <source>
        <dbReference type="ARBA" id="ARBA00010515"/>
    </source>
</evidence>
<dbReference type="PROSITE" id="PS01173">
    <property type="entry name" value="LIPASE_GDXG_HIS"/>
    <property type="match status" value="1"/>
</dbReference>
<evidence type="ECO:0000313" key="4">
    <source>
        <dbReference type="EMBL" id="MBB5201139.1"/>
    </source>
</evidence>
<keyword evidence="5" id="KW-1185">Reference proteome</keyword>
<dbReference type="Gene3D" id="3.40.50.1820">
    <property type="entry name" value="alpha/beta hydrolase"/>
    <property type="match status" value="1"/>
</dbReference>
<dbReference type="AlphaFoldDB" id="A0A840RXK1"/>
<reference evidence="4 5" key="1">
    <citation type="submission" date="2020-08" db="EMBL/GenBank/DDBJ databases">
        <title>Genomic Encyclopedia of Type Strains, Phase IV (KMG-IV): sequencing the most valuable type-strain genomes for metagenomic binning, comparative biology and taxonomic classification.</title>
        <authorList>
            <person name="Goeker M."/>
        </authorList>
    </citation>
    <scope>NUCLEOTIDE SEQUENCE [LARGE SCALE GENOMIC DNA]</scope>
    <source>
        <strain evidence="4 5">DSM 23240</strain>
    </source>
</reference>
<dbReference type="SUPFAM" id="SSF53474">
    <property type="entry name" value="alpha/beta-Hydrolases"/>
    <property type="match status" value="1"/>
</dbReference>
<dbReference type="FunFam" id="3.40.50.1820:FF:000089">
    <property type="entry name" value="Alpha/beta hydrolase"/>
    <property type="match status" value="1"/>
</dbReference>
<comment type="similarity">
    <text evidence="1">Belongs to the 'GDXG' lipolytic enzyme family.</text>
</comment>
<dbReference type="PANTHER" id="PTHR48081:SF8">
    <property type="entry name" value="ALPHA_BETA HYDROLASE FOLD-3 DOMAIN-CONTAINING PROTEIN-RELATED"/>
    <property type="match status" value="1"/>
</dbReference>
<evidence type="ECO:0000256" key="2">
    <source>
        <dbReference type="ARBA" id="ARBA00022801"/>
    </source>
</evidence>
<comment type="caution">
    <text evidence="4">The sequence shown here is derived from an EMBL/GenBank/DDBJ whole genome shotgun (WGS) entry which is preliminary data.</text>
</comment>
<evidence type="ECO:0000259" key="3">
    <source>
        <dbReference type="Pfam" id="PF07859"/>
    </source>
</evidence>
<dbReference type="InterPro" id="IPR029058">
    <property type="entry name" value="AB_hydrolase_fold"/>
</dbReference>
<dbReference type="EC" id="3.1.1.-" evidence="4"/>
<dbReference type="PANTHER" id="PTHR48081">
    <property type="entry name" value="AB HYDROLASE SUPERFAMILY PROTEIN C4A8.06C"/>
    <property type="match status" value="1"/>
</dbReference>